<protein>
    <recommendedName>
        <fullName evidence="4">Long-subunit fatty acid transport protein</fullName>
    </recommendedName>
</protein>
<reference evidence="3" key="1">
    <citation type="journal article" date="2019" name="Int. J. Syst. Evol. Microbiol.">
        <title>The Global Catalogue of Microorganisms (GCM) 10K type strain sequencing project: providing services to taxonomists for standard genome sequencing and annotation.</title>
        <authorList>
            <consortium name="The Broad Institute Genomics Platform"/>
            <consortium name="The Broad Institute Genome Sequencing Center for Infectious Disease"/>
            <person name="Wu L."/>
            <person name="Ma J."/>
        </authorList>
    </citation>
    <scope>NUCLEOTIDE SEQUENCE [LARGE SCALE GENOMIC DNA]</scope>
    <source>
        <strain evidence="3">CCUG 49679</strain>
    </source>
</reference>
<comment type="caution">
    <text evidence="2">The sequence shown here is derived from an EMBL/GenBank/DDBJ whole genome shotgun (WGS) entry which is preliminary data.</text>
</comment>
<dbReference type="EMBL" id="JBHSQB010000007">
    <property type="protein sequence ID" value="MFC6097087.1"/>
    <property type="molecule type" value="Genomic_DNA"/>
</dbReference>
<proteinExistence type="predicted"/>
<organism evidence="2 3">
    <name type="scientific">Flavobacterium qiangtangense</name>
    <dbReference type="NCBI Taxonomy" id="1442595"/>
    <lineage>
        <taxon>Bacteria</taxon>
        <taxon>Pseudomonadati</taxon>
        <taxon>Bacteroidota</taxon>
        <taxon>Flavobacteriia</taxon>
        <taxon>Flavobacteriales</taxon>
        <taxon>Flavobacteriaceae</taxon>
        <taxon>Flavobacterium</taxon>
    </lineage>
</organism>
<evidence type="ECO:0000313" key="2">
    <source>
        <dbReference type="EMBL" id="MFC6097087.1"/>
    </source>
</evidence>
<feature type="signal peptide" evidence="1">
    <location>
        <begin position="1"/>
        <end position="19"/>
    </location>
</feature>
<feature type="chain" id="PRO_5046557492" description="Long-subunit fatty acid transport protein" evidence="1">
    <location>
        <begin position="20"/>
        <end position="416"/>
    </location>
</feature>
<evidence type="ECO:0000256" key="1">
    <source>
        <dbReference type="SAM" id="SignalP"/>
    </source>
</evidence>
<name>A0ABW1PQK0_9FLAO</name>
<evidence type="ECO:0008006" key="4">
    <source>
        <dbReference type="Google" id="ProtNLM"/>
    </source>
</evidence>
<dbReference type="RefSeq" id="WP_379791966.1">
    <property type="nucleotide sequence ID" value="NZ_JBHSQB010000007.1"/>
</dbReference>
<dbReference type="Proteomes" id="UP001596287">
    <property type="component" value="Unassembled WGS sequence"/>
</dbReference>
<sequence length="416" mass="45316">MIKKIIVSFGLLFSVASVAQEGTASPYSYYGIGDVRFKGTAENRAMGGLGILNDSIHINLQNPAAYSDLKLTTFSVGGSHSTTNFRTSTSAADATRTTVDYLAFAFPAGKLGFGAGLIPYSSVGYKIRSISADQNVPSRQYTGEGGLNKVYFGAGYKITKNFSLGADANYNFGNVETKNLYSVQDVVLGTRELNTSDLSGFNVNLGLIYSAKINKKYDFVASMTYSPEGKIKSVNERKIATVLILADQDEIVDVEKTIDVANTELKLPSKLSFGAGFGQKSKWFVGGEVTMQKSSDFGNRFDDITNVSYEDAKRFSLGGYFTPDYKSYSSYFKKITYRAGLKYENTGLIVANTAIKDYGVTMGLGLPVGGPFSSLNLGFEYGRRGTTGANLVKEIYGNVFLSLSLSDRWFVKRKYE</sequence>
<gene>
    <name evidence="2" type="ORF">ACFPVY_10565</name>
</gene>
<dbReference type="Gene3D" id="2.40.160.60">
    <property type="entry name" value="Outer membrane protein transport protein (OMPP1/FadL/TodX)"/>
    <property type="match status" value="1"/>
</dbReference>
<keyword evidence="1" id="KW-0732">Signal</keyword>
<keyword evidence="3" id="KW-1185">Reference proteome</keyword>
<accession>A0ABW1PQK0</accession>
<dbReference type="SUPFAM" id="SSF56935">
    <property type="entry name" value="Porins"/>
    <property type="match status" value="1"/>
</dbReference>
<evidence type="ECO:0000313" key="3">
    <source>
        <dbReference type="Proteomes" id="UP001596287"/>
    </source>
</evidence>